<gene>
    <name evidence="4" type="ORF">NT2_07_02110</name>
</gene>
<accession>U2YA24</accession>
<dbReference type="GO" id="GO:0005886">
    <property type="term" value="C:plasma membrane"/>
    <property type="evidence" value="ECO:0007669"/>
    <property type="project" value="UniProtKB-SubCell"/>
</dbReference>
<evidence type="ECO:0000313" key="5">
    <source>
        <dbReference type="Proteomes" id="UP000016568"/>
    </source>
</evidence>
<dbReference type="InterPro" id="IPR010131">
    <property type="entry name" value="MdtP/NodT-like"/>
</dbReference>
<comment type="similarity">
    <text evidence="1 2">Belongs to the outer membrane factor (OMF) (TC 1.B.17) family.</text>
</comment>
<dbReference type="Pfam" id="PF02321">
    <property type="entry name" value="OEP"/>
    <property type="match status" value="2"/>
</dbReference>
<feature type="coiled-coil region" evidence="3">
    <location>
        <begin position="70"/>
        <end position="104"/>
    </location>
</feature>
<dbReference type="PROSITE" id="PS51257">
    <property type="entry name" value="PROKAR_LIPOPROTEIN"/>
    <property type="match status" value="1"/>
</dbReference>
<dbReference type="NCBIfam" id="TIGR01845">
    <property type="entry name" value="outer_NodT"/>
    <property type="match status" value="1"/>
</dbReference>
<keyword evidence="2" id="KW-0472">Membrane</keyword>
<reference evidence="4 5" key="1">
    <citation type="submission" date="2013-09" db="EMBL/GenBank/DDBJ databases">
        <title>Whole genome shotgun sequence of Novosphingobium tardaugens NBRC 16725.</title>
        <authorList>
            <person name="Isaki S."/>
            <person name="Hosoyama A."/>
            <person name="Tsuchikane K."/>
            <person name="Katsumata H."/>
            <person name="Ando Y."/>
            <person name="Yamazaki S."/>
            <person name="Fujita N."/>
        </authorList>
    </citation>
    <scope>NUCLEOTIDE SEQUENCE [LARGE SCALE GENOMIC DNA]</scope>
    <source>
        <strain evidence="4 5">NBRC 16725</strain>
    </source>
</reference>
<comment type="caution">
    <text evidence="4">The sequence shown here is derived from an EMBL/GenBank/DDBJ whole genome shotgun (WGS) entry which is preliminary data.</text>
</comment>
<keyword evidence="2" id="KW-0564">Palmitate</keyword>
<protein>
    <submittedName>
        <fullName evidence="4">Putative outer membrane efflux protein</fullName>
    </submittedName>
</protein>
<dbReference type="Proteomes" id="UP000016568">
    <property type="component" value="Unassembled WGS sequence"/>
</dbReference>
<dbReference type="eggNOG" id="COG1538">
    <property type="taxonomic scope" value="Bacteria"/>
</dbReference>
<keyword evidence="2" id="KW-0449">Lipoprotein</keyword>
<keyword evidence="3" id="KW-0175">Coiled coil</keyword>
<dbReference type="InterPro" id="IPR003423">
    <property type="entry name" value="OMP_efflux"/>
</dbReference>
<dbReference type="Gene3D" id="1.20.1600.10">
    <property type="entry name" value="Outer membrane efflux proteins (OEP)"/>
    <property type="match status" value="1"/>
</dbReference>
<dbReference type="AlphaFoldDB" id="U2YA24"/>
<keyword evidence="5" id="KW-1185">Reference proteome</keyword>
<evidence type="ECO:0000256" key="3">
    <source>
        <dbReference type="SAM" id="Coils"/>
    </source>
</evidence>
<proteinExistence type="inferred from homology"/>
<evidence type="ECO:0000313" key="4">
    <source>
        <dbReference type="EMBL" id="GAD50211.1"/>
    </source>
</evidence>
<name>U2YA24_9SPHN</name>
<dbReference type="PANTHER" id="PTHR30203:SF25">
    <property type="entry name" value="OUTER MEMBRANE PROTEIN-RELATED"/>
    <property type="match status" value="1"/>
</dbReference>
<evidence type="ECO:0000256" key="2">
    <source>
        <dbReference type="RuleBase" id="RU362097"/>
    </source>
</evidence>
<dbReference type="Gene3D" id="2.20.200.10">
    <property type="entry name" value="Outer membrane efflux proteins (OEP)"/>
    <property type="match status" value="1"/>
</dbReference>
<evidence type="ECO:0000256" key="1">
    <source>
        <dbReference type="ARBA" id="ARBA00007613"/>
    </source>
</evidence>
<keyword evidence="2" id="KW-1134">Transmembrane beta strand</keyword>
<sequence length="473" mass="49736">MEGLRMIDRWRYLAVTATAASLAACSVGPDYRPATPSDLGVPSAYSDGRSAALNPAELAAWWTRFHDPMLDDLVTRAVSANLDIEQAQARLRQAREASIQARANLLPTASASGRAGRNFDSSAPDTSSYSLGIDADWQLDLFGGVRRSVEAARADEAASGYDLASVRIAIIAEVVTNYIQLRLAQQQLAIAENTVRYQRDNYDIARWRVQAGVAASLDEEQARTQLAQTEASLPEFRTSIKNALNRLAVLTAQAPGAATAALETPAPIPVPPSDLAVGFPADTLRQRPDVRSAERSLAAATARIGVAQAQLLPSLSLSGSLGTSALSAGGLFDAITGSLFAGISQILFDGGARASQVRAQRAAVDGAYAAYRQTILTSLEDVENALVAVSSADARSTQFAIARDSANTSAIIARLQYQAGMSDFLTLSSVETSLLSSSNSLASSQAAQALAVVQLYNALGGGWQTTDRNGSDG</sequence>
<dbReference type="EMBL" id="BASZ01000007">
    <property type="protein sequence ID" value="GAD50211.1"/>
    <property type="molecule type" value="Genomic_DNA"/>
</dbReference>
<keyword evidence="2" id="KW-0812">Transmembrane</keyword>
<dbReference type="GO" id="GO:0015562">
    <property type="term" value="F:efflux transmembrane transporter activity"/>
    <property type="evidence" value="ECO:0007669"/>
    <property type="project" value="InterPro"/>
</dbReference>
<dbReference type="SUPFAM" id="SSF56954">
    <property type="entry name" value="Outer membrane efflux proteins (OEP)"/>
    <property type="match status" value="1"/>
</dbReference>
<dbReference type="PANTHER" id="PTHR30203">
    <property type="entry name" value="OUTER MEMBRANE CATION EFFLUX PROTEIN"/>
    <property type="match status" value="1"/>
</dbReference>
<comment type="subcellular location">
    <subcellularLocation>
        <location evidence="2">Cell membrane</location>
        <topology evidence="2">Lipid-anchor</topology>
    </subcellularLocation>
</comment>
<organism evidence="4 5">
    <name type="scientific">Caenibius tardaugens NBRC 16725</name>
    <dbReference type="NCBI Taxonomy" id="1219035"/>
    <lineage>
        <taxon>Bacteria</taxon>
        <taxon>Pseudomonadati</taxon>
        <taxon>Pseudomonadota</taxon>
        <taxon>Alphaproteobacteria</taxon>
        <taxon>Sphingomonadales</taxon>
        <taxon>Erythrobacteraceae</taxon>
        <taxon>Caenibius</taxon>
    </lineage>
</organism>
<dbReference type="RefSeq" id="WP_021691029.1">
    <property type="nucleotide sequence ID" value="NZ_BASZ01000007.1"/>
</dbReference>